<gene>
    <name evidence="4" type="ORF">GRAN_4791</name>
</gene>
<evidence type="ECO:0000259" key="3">
    <source>
        <dbReference type="Pfam" id="PF01557"/>
    </source>
</evidence>
<dbReference type="GO" id="GO:0016787">
    <property type="term" value="F:hydrolase activity"/>
    <property type="evidence" value="ECO:0007669"/>
    <property type="project" value="UniProtKB-KW"/>
</dbReference>
<dbReference type="GO" id="GO:0046872">
    <property type="term" value="F:metal ion binding"/>
    <property type="evidence" value="ECO:0007669"/>
    <property type="project" value="UniProtKB-KW"/>
</dbReference>
<evidence type="ECO:0000313" key="5">
    <source>
        <dbReference type="Proteomes" id="UP000289437"/>
    </source>
</evidence>
<reference evidence="5" key="2">
    <citation type="submission" date="2019-02" db="EMBL/GenBank/DDBJ databases">
        <title>Granulicella sibirica sp. nov., a psychrotolerant acidobacterium isolated from an organic soil layer in forested tundra, West Siberia.</title>
        <authorList>
            <person name="Oshkin I.Y."/>
            <person name="Kulichevskaya I.S."/>
            <person name="Rijpstra W.I.C."/>
            <person name="Sinninghe Damste J.S."/>
            <person name="Rakitin A.L."/>
            <person name="Ravin N.V."/>
            <person name="Dedysh S.N."/>
        </authorList>
    </citation>
    <scope>NUCLEOTIDE SEQUENCE [LARGE SCALE GENOMIC DNA]</scope>
    <source>
        <strain evidence="5">AF10</strain>
    </source>
</reference>
<feature type="domain" description="Fumarylacetoacetase-like C-terminal" evidence="3">
    <location>
        <begin position="78"/>
        <end position="288"/>
    </location>
</feature>
<dbReference type="PANTHER" id="PTHR42796">
    <property type="entry name" value="FUMARYLACETOACETATE HYDROLASE DOMAIN-CONTAINING PROTEIN 2A-RELATED"/>
    <property type="match status" value="1"/>
</dbReference>
<comment type="similarity">
    <text evidence="1">Belongs to the FAH family.</text>
</comment>
<sequence length="291" mass="31665">MRLGIAAAGNRTFMAAESAGRIVDLSAATGTRDLVAIIRDWSQWKPIIEDVIASAPSQDIPALWQSPIPNPPKFLLLAGNFRAHVVESGFEAAPEDNLTPQFFMKPCTTIIGPTNDIPLTSANHALDYESELAVVIGTRIRNATLDNAMDAVWGYTIVNDVSERKLNAMMQDRKLRSNDNFYDWLVGKWFDGSAPMGPYVVTVDEITEPFTVHAHLNGEPVQEAPTTAMIHSVAEAIVYISRVLTLEPGDVLSMGTPAGVGVARNRLLQAGDLIECEVTGIGKLSNRVIQR</sequence>
<dbReference type="PANTHER" id="PTHR42796:SF4">
    <property type="entry name" value="FUMARYLACETOACETATE HYDROLASE DOMAIN-CONTAINING PROTEIN 2A"/>
    <property type="match status" value="1"/>
</dbReference>
<evidence type="ECO:0000313" key="4">
    <source>
        <dbReference type="EMBL" id="RXH54140.1"/>
    </source>
</evidence>
<dbReference type="AlphaFoldDB" id="A0A4Q0SW55"/>
<evidence type="ECO:0000256" key="2">
    <source>
        <dbReference type="ARBA" id="ARBA00022723"/>
    </source>
</evidence>
<dbReference type="EMBL" id="RDSM01000005">
    <property type="protein sequence ID" value="RXH54140.1"/>
    <property type="molecule type" value="Genomic_DNA"/>
</dbReference>
<dbReference type="RefSeq" id="WP_128915386.1">
    <property type="nucleotide sequence ID" value="NZ_RDSM01000005.1"/>
</dbReference>
<evidence type="ECO:0000256" key="1">
    <source>
        <dbReference type="ARBA" id="ARBA00010211"/>
    </source>
</evidence>
<dbReference type="InterPro" id="IPR036663">
    <property type="entry name" value="Fumarylacetoacetase_C_sf"/>
</dbReference>
<dbReference type="GO" id="GO:0044281">
    <property type="term" value="P:small molecule metabolic process"/>
    <property type="evidence" value="ECO:0007669"/>
    <property type="project" value="UniProtKB-ARBA"/>
</dbReference>
<protein>
    <submittedName>
        <fullName evidence="4">Fumarylacetoacetate hydrolase family protein</fullName>
    </submittedName>
</protein>
<name>A0A4Q0SW55_9BACT</name>
<dbReference type="Gene3D" id="3.90.850.10">
    <property type="entry name" value="Fumarylacetoacetase-like, C-terminal domain"/>
    <property type="match status" value="1"/>
</dbReference>
<keyword evidence="4" id="KW-0378">Hydrolase</keyword>
<dbReference type="OrthoDB" id="5197601at2"/>
<dbReference type="SUPFAM" id="SSF56529">
    <property type="entry name" value="FAH"/>
    <property type="match status" value="1"/>
</dbReference>
<dbReference type="InterPro" id="IPR011234">
    <property type="entry name" value="Fumarylacetoacetase-like_C"/>
</dbReference>
<reference evidence="4 5" key="1">
    <citation type="submission" date="2018-11" db="EMBL/GenBank/DDBJ databases">
        <authorList>
            <person name="Mardanov A.V."/>
            <person name="Ravin N.V."/>
            <person name="Dedysh S.N."/>
        </authorList>
    </citation>
    <scope>NUCLEOTIDE SEQUENCE [LARGE SCALE GENOMIC DNA]</scope>
    <source>
        <strain evidence="4 5">AF10</strain>
    </source>
</reference>
<dbReference type="InterPro" id="IPR051121">
    <property type="entry name" value="FAH"/>
</dbReference>
<proteinExistence type="inferred from homology"/>
<organism evidence="4 5">
    <name type="scientific">Granulicella sibirica</name>
    <dbReference type="NCBI Taxonomy" id="2479048"/>
    <lineage>
        <taxon>Bacteria</taxon>
        <taxon>Pseudomonadati</taxon>
        <taxon>Acidobacteriota</taxon>
        <taxon>Terriglobia</taxon>
        <taxon>Terriglobales</taxon>
        <taxon>Acidobacteriaceae</taxon>
        <taxon>Granulicella</taxon>
    </lineage>
</organism>
<accession>A0A4Q0SW55</accession>
<dbReference type="Pfam" id="PF01557">
    <property type="entry name" value="FAA_hydrolase"/>
    <property type="match status" value="1"/>
</dbReference>
<comment type="caution">
    <text evidence="4">The sequence shown here is derived from an EMBL/GenBank/DDBJ whole genome shotgun (WGS) entry which is preliminary data.</text>
</comment>
<dbReference type="Proteomes" id="UP000289437">
    <property type="component" value="Unassembled WGS sequence"/>
</dbReference>
<keyword evidence="2" id="KW-0479">Metal-binding</keyword>
<keyword evidence="5" id="KW-1185">Reference proteome</keyword>